<dbReference type="Proteomes" id="UP000037267">
    <property type="component" value="Unassembled WGS sequence"/>
</dbReference>
<dbReference type="STRING" id="1503.CLPU_3c00600"/>
<dbReference type="Gene3D" id="3.40.50.300">
    <property type="entry name" value="P-loop containing nucleotide triphosphate hydrolases"/>
    <property type="match status" value="1"/>
</dbReference>
<keyword evidence="1" id="KW-0808">Transferase</keyword>
<name>A0A0L0WCT9_GOTPU</name>
<dbReference type="Pfam" id="PF13238">
    <property type="entry name" value="AAA_18"/>
    <property type="match status" value="1"/>
</dbReference>
<accession>A0A0L0WCT9</accession>
<keyword evidence="1" id="KW-0418">Kinase</keyword>
<reference evidence="2" key="1">
    <citation type="submission" date="2015-07" db="EMBL/GenBank/DDBJ databases">
        <title>Draft genome sequence of the purine-degrading Gottschalkia purinilyticum DSM 1384 (formerly Clostridium purinilyticum).</title>
        <authorList>
            <person name="Poehlein A."/>
            <person name="Schiel-Bengelsdorf B."/>
            <person name="Bengelsdorf F.R."/>
            <person name="Daniel R."/>
            <person name="Duerre P."/>
        </authorList>
    </citation>
    <scope>NUCLEOTIDE SEQUENCE [LARGE SCALE GENOMIC DNA]</scope>
    <source>
        <strain evidence="2">DSM 1384</strain>
    </source>
</reference>
<dbReference type="EMBL" id="LGSS01000003">
    <property type="protein sequence ID" value="KNF09282.1"/>
    <property type="molecule type" value="Genomic_DNA"/>
</dbReference>
<evidence type="ECO:0000313" key="1">
    <source>
        <dbReference type="EMBL" id="KNF09282.1"/>
    </source>
</evidence>
<dbReference type="PANTHER" id="PTHR10285">
    <property type="entry name" value="URIDINE KINASE"/>
    <property type="match status" value="1"/>
</dbReference>
<evidence type="ECO:0000313" key="2">
    <source>
        <dbReference type="Proteomes" id="UP000037267"/>
    </source>
</evidence>
<dbReference type="SUPFAM" id="SSF52540">
    <property type="entry name" value="P-loop containing nucleoside triphosphate hydrolases"/>
    <property type="match status" value="1"/>
</dbReference>
<dbReference type="EC" id="2.7.1.48" evidence="1"/>
<organism evidence="1 2">
    <name type="scientific">Gottschalkia purinilytica</name>
    <name type="common">Clostridium purinilyticum</name>
    <dbReference type="NCBI Taxonomy" id="1503"/>
    <lineage>
        <taxon>Bacteria</taxon>
        <taxon>Bacillati</taxon>
        <taxon>Bacillota</taxon>
        <taxon>Tissierellia</taxon>
        <taxon>Tissierellales</taxon>
        <taxon>Gottschalkiaceae</taxon>
        <taxon>Gottschalkia</taxon>
    </lineage>
</organism>
<gene>
    <name evidence="1" type="ORF">CLPU_3c00600</name>
</gene>
<dbReference type="InterPro" id="IPR027417">
    <property type="entry name" value="P-loop_NTPase"/>
</dbReference>
<keyword evidence="2" id="KW-1185">Reference proteome</keyword>
<proteinExistence type="predicted"/>
<dbReference type="GO" id="GO:0004849">
    <property type="term" value="F:uridine kinase activity"/>
    <property type="evidence" value="ECO:0007669"/>
    <property type="project" value="UniProtKB-EC"/>
</dbReference>
<comment type="caution">
    <text evidence="1">The sequence shown here is derived from an EMBL/GenBank/DDBJ whole genome shotgun (WGS) entry which is preliminary data.</text>
</comment>
<protein>
    <submittedName>
        <fullName evidence="1">Uridine kinase</fullName>
        <ecNumber evidence="1">2.7.1.48</ecNumber>
    </submittedName>
</protein>
<dbReference type="AlphaFoldDB" id="A0A0L0WCT9"/>
<sequence length="179" mass="21906">MGGSGKTTLAKELIKEIKKSLYEPVVLHIDDFIYPKNIRYNKNYDDWYCYYYLQWRYRYLIDGVLQPIKNGDKKLEKKLEIYDKDKDNYKLLTFKYMNENTILIIEGIFLQRPELKDFFDYIIYIDIPKKTRMKRVLDRDKYIGNESDIIHKYKNRYFPAEDRYEIECFPKQNADLVIK</sequence>